<dbReference type="SMART" id="SM00034">
    <property type="entry name" value="CLECT"/>
    <property type="match status" value="1"/>
</dbReference>
<dbReference type="PANTHER" id="PTHR22803">
    <property type="entry name" value="MANNOSE, PHOSPHOLIPASE, LECTIN RECEPTOR RELATED"/>
    <property type="match status" value="1"/>
</dbReference>
<gene>
    <name evidence="3" type="ORF">CYNAS_LOCUS4730</name>
</gene>
<dbReference type="InterPro" id="IPR016187">
    <property type="entry name" value="CTDL_fold"/>
</dbReference>
<dbReference type="InterPro" id="IPR016186">
    <property type="entry name" value="C-type_lectin-like/link_sf"/>
</dbReference>
<feature type="domain" description="C-type lectin" evidence="2">
    <location>
        <begin position="60"/>
        <end position="183"/>
    </location>
</feature>
<dbReference type="Pfam" id="PF00059">
    <property type="entry name" value="Lectin_C"/>
    <property type="match status" value="1"/>
</dbReference>
<proteinExistence type="predicted"/>
<feature type="signal peptide" evidence="1">
    <location>
        <begin position="1"/>
        <end position="17"/>
    </location>
</feature>
<reference evidence="3" key="1">
    <citation type="submission" date="2023-07" db="EMBL/GenBank/DDBJ databases">
        <authorList>
            <consortium name="CYATHOMIX"/>
        </authorList>
    </citation>
    <scope>NUCLEOTIDE SEQUENCE</scope>
    <source>
        <strain evidence="3">N/A</strain>
    </source>
</reference>
<accession>A0AA36DTD1</accession>
<name>A0AA36DTD1_CYLNA</name>
<keyword evidence="4" id="KW-1185">Reference proteome</keyword>
<dbReference type="InterPro" id="IPR001304">
    <property type="entry name" value="C-type_lectin-like"/>
</dbReference>
<dbReference type="Gene3D" id="3.10.100.10">
    <property type="entry name" value="Mannose-Binding Protein A, subunit A"/>
    <property type="match status" value="1"/>
</dbReference>
<organism evidence="3 4">
    <name type="scientific">Cylicocyclus nassatus</name>
    <name type="common">Nematode worm</name>
    <dbReference type="NCBI Taxonomy" id="53992"/>
    <lineage>
        <taxon>Eukaryota</taxon>
        <taxon>Metazoa</taxon>
        <taxon>Ecdysozoa</taxon>
        <taxon>Nematoda</taxon>
        <taxon>Chromadorea</taxon>
        <taxon>Rhabditida</taxon>
        <taxon>Rhabditina</taxon>
        <taxon>Rhabditomorpha</taxon>
        <taxon>Strongyloidea</taxon>
        <taxon>Strongylidae</taxon>
        <taxon>Cylicocyclus</taxon>
    </lineage>
</organism>
<keyword evidence="1" id="KW-0732">Signal</keyword>
<dbReference type="SUPFAM" id="SSF56436">
    <property type="entry name" value="C-type lectin-like"/>
    <property type="match status" value="1"/>
</dbReference>
<dbReference type="AlphaFoldDB" id="A0AA36DTD1"/>
<evidence type="ECO:0000313" key="3">
    <source>
        <dbReference type="EMBL" id="CAJ0592747.1"/>
    </source>
</evidence>
<dbReference type="PROSITE" id="PS50041">
    <property type="entry name" value="C_TYPE_LECTIN_2"/>
    <property type="match status" value="1"/>
</dbReference>
<dbReference type="EMBL" id="CATQJL010000112">
    <property type="protein sequence ID" value="CAJ0592747.1"/>
    <property type="molecule type" value="Genomic_DNA"/>
</dbReference>
<dbReference type="InterPro" id="IPR050111">
    <property type="entry name" value="C-type_lectin/snaclec_domain"/>
</dbReference>
<evidence type="ECO:0000259" key="2">
    <source>
        <dbReference type="PROSITE" id="PS50041"/>
    </source>
</evidence>
<comment type="caution">
    <text evidence="3">The sequence shown here is derived from an EMBL/GenBank/DDBJ whole genome shotgun (WGS) entry which is preliminary data.</text>
</comment>
<protein>
    <recommendedName>
        <fullName evidence="2">C-type lectin domain-containing protein</fullName>
    </recommendedName>
</protein>
<feature type="chain" id="PRO_5041307448" description="C-type lectin domain-containing protein" evidence="1">
    <location>
        <begin position="18"/>
        <end position="194"/>
    </location>
</feature>
<dbReference type="Proteomes" id="UP001176961">
    <property type="component" value="Unassembled WGS sequence"/>
</dbReference>
<evidence type="ECO:0000313" key="4">
    <source>
        <dbReference type="Proteomes" id="UP001176961"/>
    </source>
</evidence>
<evidence type="ECO:0000256" key="1">
    <source>
        <dbReference type="SAM" id="SignalP"/>
    </source>
</evidence>
<sequence length="194" mass="22155">MSSLKLLLVLLIPSIKAFVNLNTTEQLPRGVNQLHGLSHLSASNAEFPARCESEWTLFAKTDACYKTFFGKTFDSAEYICSTYRGHLTSIHSYEENNFIAELTKMDKPTSTYTDFTWIGLHLKTNSKKWTWTDGTEVDFGPWAKGCPDRGNGKCALLINEVHLNDPHGLYYHTWADWPCDQKLRIFVCKKMALH</sequence>